<sequence>MPGFAGELSSGPDLLARTEDALALAVLLSSSGLTPPLAVGLFGDWGSGKTFFMKALESDIRRLTTSPSPESNEESLFCKRVVSVWFNAWHYAEANLWASLVHNIFASLRGDASTPQHLLDQALDQVQGVQAVRETAQERAETAQRTAEEARATLDEVMAKHRVARDEASRVRARDLWAALSVDETLRSQVDEAASELGVRPVGATAREVAQTIEEARTVVDSARLMSAAGTWWKSPLVVGLGLAAFISVGGFLASVLIDSSATWFTPVTAAITQLAALGSGAAAWVGRQTVLARRLLGPAQEIQRQIDARLAEEEAGQREEAAEVQQRVDEAAGALAAAEEELARAEEREAEAQAALRELSGARLLERYLSERAGSTDYGRYLGVIALAHRDLRDLDAFLRRAATDAGQPVDRIVLYIDDLDRCPPRVVVDVLEAVHLLLALPLFVVVVGVDARWLTTSLLDQNPLLLSHPVDRGRSPAEGSATPADYLDKIFQLSYELPPMTPQHCADLLTYIALSSQGGSTAATPPESASGAAVEPDGVRSAPAGAGTRDSTVAAAALTLGPDELELIKTIAPLLGSSPRRAKRFLNVYRVVKARVLIDPGLQGRLTDRTTTHLMLLTAMATGLPTTVPTAIHAADPGVTVPDWLEEDIAPRSTASEAHRLALFLGATTDGATTDMDGVTMGDLHTWLPIVRRYAWPTILGPEPDAPFTDVGRS</sequence>
<dbReference type="InterPro" id="IPR011646">
    <property type="entry name" value="KAP_P-loop"/>
</dbReference>
<feature type="transmembrane region" description="Helical" evidence="3">
    <location>
        <begin position="264"/>
        <end position="286"/>
    </location>
</feature>
<accession>A0ABW2VJR7</accession>
<evidence type="ECO:0000256" key="3">
    <source>
        <dbReference type="SAM" id="Phobius"/>
    </source>
</evidence>
<feature type="coiled-coil region" evidence="1">
    <location>
        <begin position="119"/>
        <end position="167"/>
    </location>
</feature>
<feature type="domain" description="KAP NTPase" evidence="4">
    <location>
        <begin position="21"/>
        <end position="115"/>
    </location>
</feature>
<feature type="region of interest" description="Disordered" evidence="2">
    <location>
        <begin position="522"/>
        <end position="550"/>
    </location>
</feature>
<comment type="caution">
    <text evidence="5">The sequence shown here is derived from an EMBL/GenBank/DDBJ whole genome shotgun (WGS) entry which is preliminary data.</text>
</comment>
<feature type="coiled-coil region" evidence="1">
    <location>
        <begin position="322"/>
        <end position="363"/>
    </location>
</feature>
<dbReference type="InterPro" id="IPR052754">
    <property type="entry name" value="NTPase_KAP_P-loop"/>
</dbReference>
<keyword evidence="1" id="KW-0175">Coiled coil</keyword>
<evidence type="ECO:0000259" key="4">
    <source>
        <dbReference type="Pfam" id="PF07693"/>
    </source>
</evidence>
<keyword evidence="6" id="KW-1185">Reference proteome</keyword>
<feature type="domain" description="KAP NTPase" evidence="4">
    <location>
        <begin position="412"/>
        <end position="593"/>
    </location>
</feature>
<feature type="transmembrane region" description="Helical" evidence="3">
    <location>
        <begin position="237"/>
        <end position="258"/>
    </location>
</feature>
<dbReference type="Pfam" id="PF07693">
    <property type="entry name" value="KAP_NTPase"/>
    <property type="match status" value="2"/>
</dbReference>
<protein>
    <submittedName>
        <fullName evidence="5">P-loop NTPase fold protein</fullName>
    </submittedName>
</protein>
<name>A0ABW2VJR7_9ACTN</name>
<reference evidence="6" key="1">
    <citation type="journal article" date="2019" name="Int. J. Syst. Evol. Microbiol.">
        <title>The Global Catalogue of Microorganisms (GCM) 10K type strain sequencing project: providing services to taxonomists for standard genome sequencing and annotation.</title>
        <authorList>
            <consortium name="The Broad Institute Genomics Platform"/>
            <consortium name="The Broad Institute Genome Sequencing Center for Infectious Disease"/>
            <person name="Wu L."/>
            <person name="Ma J."/>
        </authorList>
    </citation>
    <scope>NUCLEOTIDE SEQUENCE [LARGE SCALE GENOMIC DNA]</scope>
    <source>
        <strain evidence="6">CGMCC 4.7198</strain>
    </source>
</reference>
<dbReference type="EMBL" id="JBHTEC010000001">
    <property type="protein sequence ID" value="MFD0284761.1"/>
    <property type="molecule type" value="Genomic_DNA"/>
</dbReference>
<proteinExistence type="predicted"/>
<keyword evidence="3" id="KW-0812">Transmembrane</keyword>
<dbReference type="Proteomes" id="UP001596957">
    <property type="component" value="Unassembled WGS sequence"/>
</dbReference>
<dbReference type="RefSeq" id="WP_381261090.1">
    <property type="nucleotide sequence ID" value="NZ_JBHTBI010000047.1"/>
</dbReference>
<evidence type="ECO:0000256" key="1">
    <source>
        <dbReference type="SAM" id="Coils"/>
    </source>
</evidence>
<dbReference type="PANTHER" id="PTHR22674:SF6">
    <property type="entry name" value="NTPASE KAP FAMILY P-LOOP DOMAIN-CONTAINING PROTEIN 1"/>
    <property type="match status" value="1"/>
</dbReference>
<keyword evidence="3" id="KW-0472">Membrane</keyword>
<evidence type="ECO:0000313" key="6">
    <source>
        <dbReference type="Proteomes" id="UP001596957"/>
    </source>
</evidence>
<dbReference type="InterPro" id="IPR027417">
    <property type="entry name" value="P-loop_NTPase"/>
</dbReference>
<dbReference type="PANTHER" id="PTHR22674">
    <property type="entry name" value="NTPASE, KAP FAMILY P-LOOP DOMAIN-CONTAINING 1"/>
    <property type="match status" value="1"/>
</dbReference>
<gene>
    <name evidence="5" type="ORF">ACFQZP_24420</name>
</gene>
<evidence type="ECO:0000256" key="2">
    <source>
        <dbReference type="SAM" id="MobiDB-lite"/>
    </source>
</evidence>
<evidence type="ECO:0000313" key="5">
    <source>
        <dbReference type="EMBL" id="MFD0284761.1"/>
    </source>
</evidence>
<dbReference type="SUPFAM" id="SSF52540">
    <property type="entry name" value="P-loop containing nucleoside triphosphate hydrolases"/>
    <property type="match status" value="1"/>
</dbReference>
<keyword evidence="3" id="KW-1133">Transmembrane helix</keyword>
<organism evidence="5 6">
    <name type="scientific">Streptomyces lutosisoli</name>
    <dbReference type="NCBI Taxonomy" id="2665721"/>
    <lineage>
        <taxon>Bacteria</taxon>
        <taxon>Bacillati</taxon>
        <taxon>Actinomycetota</taxon>
        <taxon>Actinomycetes</taxon>
        <taxon>Kitasatosporales</taxon>
        <taxon>Streptomycetaceae</taxon>
        <taxon>Streptomyces</taxon>
    </lineage>
</organism>